<keyword evidence="6" id="KW-0863">Zinc-finger</keyword>
<evidence type="ECO:0000256" key="2">
    <source>
        <dbReference type="ARBA" id="ARBA00013184"/>
    </source>
</evidence>
<dbReference type="CDD" id="cd00130">
    <property type="entry name" value="PAS"/>
    <property type="match status" value="1"/>
</dbReference>
<feature type="domain" description="PAS" evidence="14">
    <location>
        <begin position="22"/>
        <end position="66"/>
    </location>
</feature>
<dbReference type="STRING" id="3818.A0A444X696"/>
<dbReference type="GO" id="GO:0006357">
    <property type="term" value="P:regulation of transcription by RNA polymerase II"/>
    <property type="evidence" value="ECO:0007669"/>
    <property type="project" value="TreeGrafter"/>
</dbReference>
<dbReference type="GO" id="GO:0003682">
    <property type="term" value="F:chromatin binding"/>
    <property type="evidence" value="ECO:0007669"/>
    <property type="project" value="TreeGrafter"/>
</dbReference>
<dbReference type="GO" id="GO:0008270">
    <property type="term" value="F:zinc ion binding"/>
    <property type="evidence" value="ECO:0007669"/>
    <property type="project" value="UniProtKB-KW"/>
</dbReference>
<sequence>MPQTMPQPASAAVAQLAYAATVNRSAKNLYGYAKEEALGQDGIKLIVDPIDFALADDIVNRVVMGESWTGQNKMGEQFLAVATNTPFYDDDGSLVGIICDLDITCLDVRIIKQVSKVSNKIKSRIRTGKNNGDRESGSRGSHQSEHFSFSEVGVADHREDANSSGASTPRAYELSKKKGKVGTPERPLSDLGLLSYRGYWTRVLLDILKKCNGNISIKKVVFLQELSDMTAIKTEDILTTLQSLELIQYKKGQHLICADSKVLDRHLKVASRGGLEVNVSKLIWTPCKEQN</sequence>
<evidence type="ECO:0000256" key="3">
    <source>
        <dbReference type="ARBA" id="ARBA00022543"/>
    </source>
</evidence>
<dbReference type="AlphaFoldDB" id="A0A444X696"/>
<keyword evidence="9" id="KW-0157">Chromophore</keyword>
<dbReference type="GO" id="GO:0000785">
    <property type="term" value="C:chromatin"/>
    <property type="evidence" value="ECO:0007669"/>
    <property type="project" value="TreeGrafter"/>
</dbReference>
<feature type="active site" description="Proton donor/acceptor" evidence="11">
    <location>
        <position position="185"/>
    </location>
</feature>
<evidence type="ECO:0000256" key="10">
    <source>
        <dbReference type="ARBA" id="ARBA00023170"/>
    </source>
</evidence>
<accession>A0A444X696</accession>
<evidence type="ECO:0000256" key="9">
    <source>
        <dbReference type="ARBA" id="ARBA00022991"/>
    </source>
</evidence>
<dbReference type="InterPro" id="IPR036388">
    <property type="entry name" value="WH-like_DNA-bd_sf"/>
</dbReference>
<feature type="domain" description="MYST-type HAT" evidence="15">
    <location>
        <begin position="1"/>
        <end position="286"/>
    </location>
</feature>
<keyword evidence="12" id="KW-0539">Nucleus</keyword>
<feature type="compositionally biased region" description="Basic and acidic residues" evidence="13">
    <location>
        <begin position="131"/>
        <end position="145"/>
    </location>
</feature>
<keyword evidence="5" id="KW-0808">Transferase</keyword>
<evidence type="ECO:0000256" key="1">
    <source>
        <dbReference type="ARBA" id="ARBA00010107"/>
    </source>
</evidence>
<evidence type="ECO:0000256" key="11">
    <source>
        <dbReference type="PIRSR" id="PIRSR602717-51"/>
    </source>
</evidence>
<evidence type="ECO:0000313" key="16">
    <source>
        <dbReference type="EMBL" id="RYQ85210.1"/>
    </source>
</evidence>
<dbReference type="Proteomes" id="UP000289738">
    <property type="component" value="Chromosome B10"/>
</dbReference>
<keyword evidence="3" id="KW-0600">Photoreceptor protein</keyword>
<dbReference type="PROSITE" id="PS50112">
    <property type="entry name" value="PAS"/>
    <property type="match status" value="1"/>
</dbReference>
<evidence type="ECO:0000256" key="7">
    <source>
        <dbReference type="ARBA" id="ARBA00022833"/>
    </source>
</evidence>
<gene>
    <name evidence="16" type="ORF">Ahy_B10g104713</name>
</gene>
<dbReference type="EC" id="2.3.1.48" evidence="2 12"/>
<dbReference type="InterPro" id="IPR050603">
    <property type="entry name" value="MYST_HAT"/>
</dbReference>
<dbReference type="GO" id="GO:0004402">
    <property type="term" value="F:histone acetyltransferase activity"/>
    <property type="evidence" value="ECO:0007669"/>
    <property type="project" value="InterPro"/>
</dbReference>
<comment type="caution">
    <text evidence="16">The sequence shown here is derived from an EMBL/GenBank/DDBJ whole genome shotgun (WGS) entry which is preliminary data.</text>
</comment>
<dbReference type="Gene3D" id="3.30.450.20">
    <property type="entry name" value="PAS domain"/>
    <property type="match status" value="1"/>
</dbReference>
<dbReference type="PANTHER" id="PTHR10615">
    <property type="entry name" value="HISTONE ACETYLTRANSFERASE"/>
    <property type="match status" value="1"/>
</dbReference>
<dbReference type="Pfam" id="PF01853">
    <property type="entry name" value="MOZ_SAS"/>
    <property type="match status" value="1"/>
</dbReference>
<evidence type="ECO:0000259" key="15">
    <source>
        <dbReference type="PROSITE" id="PS51726"/>
    </source>
</evidence>
<dbReference type="InterPro" id="IPR000014">
    <property type="entry name" value="PAS"/>
</dbReference>
<keyword evidence="10" id="KW-0675">Receptor</keyword>
<dbReference type="Gene3D" id="1.10.10.10">
    <property type="entry name" value="Winged helix-like DNA-binding domain superfamily/Winged helix DNA-binding domain"/>
    <property type="match status" value="1"/>
</dbReference>
<evidence type="ECO:0000256" key="4">
    <source>
        <dbReference type="ARBA" id="ARBA00022606"/>
    </source>
</evidence>
<organism evidence="16 17">
    <name type="scientific">Arachis hypogaea</name>
    <name type="common">Peanut</name>
    <dbReference type="NCBI Taxonomy" id="3818"/>
    <lineage>
        <taxon>Eukaryota</taxon>
        <taxon>Viridiplantae</taxon>
        <taxon>Streptophyta</taxon>
        <taxon>Embryophyta</taxon>
        <taxon>Tracheophyta</taxon>
        <taxon>Spermatophyta</taxon>
        <taxon>Magnoliopsida</taxon>
        <taxon>eudicotyledons</taxon>
        <taxon>Gunneridae</taxon>
        <taxon>Pentapetalae</taxon>
        <taxon>rosids</taxon>
        <taxon>fabids</taxon>
        <taxon>Fabales</taxon>
        <taxon>Fabaceae</taxon>
        <taxon>Papilionoideae</taxon>
        <taxon>50 kb inversion clade</taxon>
        <taxon>dalbergioids sensu lato</taxon>
        <taxon>Dalbergieae</taxon>
        <taxon>Pterocarpus clade</taxon>
        <taxon>Arachis</taxon>
    </lineage>
</organism>
<dbReference type="FunFam" id="1.10.10.10:FF:000022">
    <property type="entry name" value="Histone acetyltransferase"/>
    <property type="match status" value="1"/>
</dbReference>
<comment type="subcellular location">
    <subcellularLocation>
        <location evidence="12">Nucleus</location>
    </subcellularLocation>
</comment>
<protein>
    <recommendedName>
        <fullName evidence="2 12">Histone acetyltransferase</fullName>
        <ecNumber evidence="2 12">2.3.1.48</ecNumber>
    </recommendedName>
</protein>
<evidence type="ECO:0000259" key="14">
    <source>
        <dbReference type="PROSITE" id="PS50112"/>
    </source>
</evidence>
<evidence type="ECO:0000256" key="13">
    <source>
        <dbReference type="SAM" id="MobiDB-lite"/>
    </source>
</evidence>
<feature type="region of interest" description="Disordered" evidence="13">
    <location>
        <begin position="158"/>
        <end position="185"/>
    </location>
</feature>
<dbReference type="GO" id="GO:0003712">
    <property type="term" value="F:transcription coregulator activity"/>
    <property type="evidence" value="ECO:0007669"/>
    <property type="project" value="TreeGrafter"/>
</dbReference>
<dbReference type="InterPro" id="IPR035965">
    <property type="entry name" value="PAS-like_dom_sf"/>
</dbReference>
<feature type="region of interest" description="Disordered" evidence="13">
    <location>
        <begin position="123"/>
        <end position="146"/>
    </location>
</feature>
<keyword evidence="4" id="KW-0716">Sensory transduction</keyword>
<dbReference type="GO" id="GO:0009881">
    <property type="term" value="F:photoreceptor activity"/>
    <property type="evidence" value="ECO:0007669"/>
    <property type="project" value="UniProtKB-KW"/>
</dbReference>
<comment type="catalytic activity">
    <reaction evidence="12">
        <text>L-lysyl-[protein] + acetyl-CoA = N(6)-acetyl-L-lysyl-[protein] + CoA + H(+)</text>
        <dbReference type="Rhea" id="RHEA:45948"/>
        <dbReference type="Rhea" id="RHEA-COMP:9752"/>
        <dbReference type="Rhea" id="RHEA-COMP:10731"/>
        <dbReference type="ChEBI" id="CHEBI:15378"/>
        <dbReference type="ChEBI" id="CHEBI:29969"/>
        <dbReference type="ChEBI" id="CHEBI:57287"/>
        <dbReference type="ChEBI" id="CHEBI:57288"/>
        <dbReference type="ChEBI" id="CHEBI:61930"/>
        <dbReference type="EC" id="2.3.1.48"/>
    </reaction>
</comment>
<evidence type="ECO:0000256" key="8">
    <source>
        <dbReference type="ARBA" id="ARBA00022990"/>
    </source>
</evidence>
<dbReference type="PANTHER" id="PTHR10615:SF161">
    <property type="entry name" value="HISTONE ACETYLTRANSFERASE KAT7"/>
    <property type="match status" value="1"/>
</dbReference>
<dbReference type="InterPro" id="IPR016181">
    <property type="entry name" value="Acyl_CoA_acyltransferase"/>
</dbReference>
<name>A0A444X696_ARAHY</name>
<keyword evidence="17" id="KW-1185">Reference proteome</keyword>
<evidence type="ECO:0000256" key="12">
    <source>
        <dbReference type="RuleBase" id="RU361211"/>
    </source>
</evidence>
<evidence type="ECO:0000313" key="17">
    <source>
        <dbReference type="Proteomes" id="UP000289738"/>
    </source>
</evidence>
<evidence type="ECO:0000256" key="6">
    <source>
        <dbReference type="ARBA" id="ARBA00022771"/>
    </source>
</evidence>
<reference evidence="16 17" key="1">
    <citation type="submission" date="2019-01" db="EMBL/GenBank/DDBJ databases">
        <title>Sequencing of cultivated peanut Arachis hypogaea provides insights into genome evolution and oil improvement.</title>
        <authorList>
            <person name="Chen X."/>
        </authorList>
    </citation>
    <scope>NUCLEOTIDE SEQUENCE [LARGE SCALE GENOMIC DNA]</scope>
    <source>
        <strain evidence="17">cv. Fuhuasheng</strain>
        <tissue evidence="16">Leaves</tissue>
    </source>
</reference>
<proteinExistence type="inferred from homology"/>
<comment type="similarity">
    <text evidence="1 12">Belongs to the MYST (SAS/MOZ) family.</text>
</comment>
<dbReference type="EMBL" id="SDMP01000020">
    <property type="protein sequence ID" value="RYQ85210.1"/>
    <property type="molecule type" value="Genomic_DNA"/>
</dbReference>
<dbReference type="InterPro" id="IPR002717">
    <property type="entry name" value="HAT_MYST-type"/>
</dbReference>
<dbReference type="SUPFAM" id="SSF55785">
    <property type="entry name" value="PYP-like sensor domain (PAS domain)"/>
    <property type="match status" value="1"/>
</dbReference>
<dbReference type="SUPFAM" id="SSF55729">
    <property type="entry name" value="Acyl-CoA N-acyltransferases (Nat)"/>
    <property type="match status" value="1"/>
</dbReference>
<keyword evidence="8" id="KW-0007">Acetylation</keyword>
<keyword evidence="7" id="KW-0862">Zinc</keyword>
<dbReference type="PROSITE" id="PS51726">
    <property type="entry name" value="MYST_HAT"/>
    <property type="match status" value="1"/>
</dbReference>
<dbReference type="GO" id="GO:0005634">
    <property type="term" value="C:nucleus"/>
    <property type="evidence" value="ECO:0007669"/>
    <property type="project" value="UniProtKB-SubCell"/>
</dbReference>
<keyword evidence="6" id="KW-0479">Metal-binding</keyword>
<evidence type="ECO:0000256" key="5">
    <source>
        <dbReference type="ARBA" id="ARBA00022679"/>
    </source>
</evidence>